<evidence type="ECO:0000313" key="2">
    <source>
        <dbReference type="Proteomes" id="UP000568486"/>
    </source>
</evidence>
<organism evidence="1 2">
    <name type="scientific">Brucella ciceri</name>
    <dbReference type="NCBI Taxonomy" id="391287"/>
    <lineage>
        <taxon>Bacteria</taxon>
        <taxon>Pseudomonadati</taxon>
        <taxon>Pseudomonadota</taxon>
        <taxon>Alphaproteobacteria</taxon>
        <taxon>Hyphomicrobiales</taxon>
        <taxon>Brucellaceae</taxon>
        <taxon>Brucella/Ochrobactrum group</taxon>
        <taxon>Brucella</taxon>
    </lineage>
</organism>
<protein>
    <submittedName>
        <fullName evidence="1">Uncharacterized protein</fullName>
    </submittedName>
</protein>
<sequence length="110" mass="12341">MANRLVLDAMIRRADFWQKGASETLDITTSAKAAASITFENLRSDSNFVLSLRKPDFQRETNQWSVAQAVTFIQSFIDGDLVPSVILWQSDEGFILRLMEPIESAVCELG</sequence>
<gene>
    <name evidence="1" type="ORF">HED52_19610</name>
</gene>
<reference evidence="1 2" key="1">
    <citation type="submission" date="2020-03" db="EMBL/GenBank/DDBJ databases">
        <title>Whole genome sequencing of clinical and environmental type strains of Ochrobactrum.</title>
        <authorList>
            <person name="Dharne M."/>
        </authorList>
    </citation>
    <scope>NUCLEOTIDE SEQUENCE [LARGE SCALE GENOMIC DNA]</scope>
    <source>
        <strain evidence="1 2">DSM 22292</strain>
    </source>
</reference>
<dbReference type="Proteomes" id="UP000568486">
    <property type="component" value="Unassembled WGS sequence"/>
</dbReference>
<comment type="caution">
    <text evidence="1">The sequence shown here is derived from an EMBL/GenBank/DDBJ whole genome shotgun (WGS) entry which is preliminary data.</text>
</comment>
<proteinExistence type="predicted"/>
<dbReference type="EMBL" id="JAAVLR010000002">
    <property type="protein sequence ID" value="NKC28990.1"/>
    <property type="molecule type" value="Genomic_DNA"/>
</dbReference>
<name>A0ABX1E1W5_9HYPH</name>
<evidence type="ECO:0000313" key="1">
    <source>
        <dbReference type="EMBL" id="NKC28990.1"/>
    </source>
</evidence>
<accession>A0ABX1E1W5</accession>
<keyword evidence="2" id="KW-1185">Reference proteome</keyword>